<keyword evidence="2" id="KW-0503">Monooxygenase</keyword>
<dbReference type="GO" id="GO:0004497">
    <property type="term" value="F:monooxygenase activity"/>
    <property type="evidence" value="ECO:0007669"/>
    <property type="project" value="UniProtKB-KW"/>
</dbReference>
<dbReference type="SUPFAM" id="SSF54909">
    <property type="entry name" value="Dimeric alpha+beta barrel"/>
    <property type="match status" value="1"/>
</dbReference>
<dbReference type="PANTHER" id="PTHR40624:SF1">
    <property type="entry name" value="BIOSYNTHESIS MONOOXYGENASE, PUTATIVE (AFU_ORTHOLOGUE AFUA_1G12025)-RELATED"/>
    <property type="match status" value="1"/>
</dbReference>
<gene>
    <name evidence="2" type="ORF">FDV58_32030</name>
</gene>
<dbReference type="AlphaFoldDB" id="A0A4U6RSD4"/>
<sequence length="100" mass="11257">MLTITAIIRTKKGHEAAMRQALLDVVEYVRANEPSTVGYYVSQNVDSPRIFSTYERYLDQAAMDRHNNSPAVARFFEVAKPILDGDVILVLANEVASKRE</sequence>
<proteinExistence type="predicted"/>
<reference evidence="2 3" key="1">
    <citation type="submission" date="2019-05" db="EMBL/GenBank/DDBJ databases">
        <title>Draft Genome of Bradyrhizobium elkanii strain SEMIA 938, Used in Commercial Inoculants for Lupinus spp. in Brazil.</title>
        <authorList>
            <person name="Hungria M."/>
            <person name="Delamuta J.R.M."/>
            <person name="Ribeiro R.A."/>
            <person name="Nogueira M.A."/>
        </authorList>
    </citation>
    <scope>NUCLEOTIDE SEQUENCE [LARGE SCALE GENOMIC DNA]</scope>
    <source>
        <strain evidence="2 3">Semia 938</strain>
    </source>
</reference>
<dbReference type="InterPro" id="IPR007138">
    <property type="entry name" value="ABM_dom"/>
</dbReference>
<keyword evidence="2" id="KW-0560">Oxidoreductase</keyword>
<dbReference type="Pfam" id="PF03992">
    <property type="entry name" value="ABM"/>
    <property type="match status" value="1"/>
</dbReference>
<dbReference type="Gene3D" id="3.30.70.100">
    <property type="match status" value="1"/>
</dbReference>
<evidence type="ECO:0000259" key="1">
    <source>
        <dbReference type="PROSITE" id="PS51725"/>
    </source>
</evidence>
<dbReference type="EMBL" id="SZZP01000025">
    <property type="protein sequence ID" value="TKV77170.1"/>
    <property type="molecule type" value="Genomic_DNA"/>
</dbReference>
<dbReference type="PANTHER" id="PTHR40624">
    <property type="entry name" value="BIOSYNTHESIS MONOOXYGENASE, PUTATIVE (AFU_ORTHOLOGUE AFUA_1G12025)-RELATED"/>
    <property type="match status" value="1"/>
</dbReference>
<accession>A0A4U6RSD4</accession>
<dbReference type="Proteomes" id="UP000305095">
    <property type="component" value="Unassembled WGS sequence"/>
</dbReference>
<dbReference type="InterPro" id="IPR011008">
    <property type="entry name" value="Dimeric_a/b-barrel"/>
</dbReference>
<name>A0A4U6RSD4_BRAEL</name>
<evidence type="ECO:0000313" key="2">
    <source>
        <dbReference type="EMBL" id="TKV77170.1"/>
    </source>
</evidence>
<evidence type="ECO:0000313" key="3">
    <source>
        <dbReference type="Proteomes" id="UP000305095"/>
    </source>
</evidence>
<protein>
    <submittedName>
        <fullName evidence="2">Antibiotic biosynthesis monooxygenase</fullName>
    </submittedName>
</protein>
<comment type="caution">
    <text evidence="2">The sequence shown here is derived from an EMBL/GenBank/DDBJ whole genome shotgun (WGS) entry which is preliminary data.</text>
</comment>
<dbReference type="PROSITE" id="PS51725">
    <property type="entry name" value="ABM"/>
    <property type="match status" value="1"/>
</dbReference>
<organism evidence="2 3">
    <name type="scientific">Bradyrhizobium elkanii</name>
    <dbReference type="NCBI Taxonomy" id="29448"/>
    <lineage>
        <taxon>Bacteria</taxon>
        <taxon>Pseudomonadati</taxon>
        <taxon>Pseudomonadota</taxon>
        <taxon>Alphaproteobacteria</taxon>
        <taxon>Hyphomicrobiales</taxon>
        <taxon>Nitrobacteraceae</taxon>
        <taxon>Bradyrhizobium</taxon>
    </lineage>
</organism>
<feature type="domain" description="ABM" evidence="1">
    <location>
        <begin position="2"/>
        <end position="91"/>
    </location>
</feature>
<dbReference type="RefSeq" id="WP_137482694.1">
    <property type="nucleotide sequence ID" value="NZ_SZZP01000025.1"/>
</dbReference>